<dbReference type="PANTHER" id="PTHR43004:SF6">
    <property type="entry name" value="FAD_NAD(P)-BINDING OXIDOREDUCTASE FAMILY PROTEIN"/>
    <property type="match status" value="1"/>
</dbReference>
<organism evidence="5 6">
    <name type="scientific">Thalictrum thalictroides</name>
    <name type="common">Rue-anemone</name>
    <name type="synonym">Anemone thalictroides</name>
    <dbReference type="NCBI Taxonomy" id="46969"/>
    <lineage>
        <taxon>Eukaryota</taxon>
        <taxon>Viridiplantae</taxon>
        <taxon>Streptophyta</taxon>
        <taxon>Embryophyta</taxon>
        <taxon>Tracheophyta</taxon>
        <taxon>Spermatophyta</taxon>
        <taxon>Magnoliopsida</taxon>
        <taxon>Ranunculales</taxon>
        <taxon>Ranunculaceae</taxon>
        <taxon>Thalictroideae</taxon>
        <taxon>Thalictrum</taxon>
    </lineage>
</organism>
<evidence type="ECO:0000259" key="4">
    <source>
        <dbReference type="Pfam" id="PF01494"/>
    </source>
</evidence>
<accession>A0A7J6VH29</accession>
<dbReference type="SUPFAM" id="SSF51905">
    <property type="entry name" value="FAD/NAD(P)-binding domain"/>
    <property type="match status" value="1"/>
</dbReference>
<dbReference type="GO" id="GO:0006744">
    <property type="term" value="P:ubiquinone biosynthetic process"/>
    <property type="evidence" value="ECO:0007669"/>
    <property type="project" value="TreeGrafter"/>
</dbReference>
<keyword evidence="3" id="KW-0472">Membrane</keyword>
<keyword evidence="3" id="KW-0812">Transmembrane</keyword>
<dbReference type="GO" id="GO:0005739">
    <property type="term" value="C:mitochondrion"/>
    <property type="evidence" value="ECO:0007669"/>
    <property type="project" value="TreeGrafter"/>
</dbReference>
<keyword evidence="5" id="KW-0560">Oxidoreductase</keyword>
<dbReference type="InterPro" id="IPR050641">
    <property type="entry name" value="RIFMO-like"/>
</dbReference>
<evidence type="ECO:0000256" key="1">
    <source>
        <dbReference type="ARBA" id="ARBA00022630"/>
    </source>
</evidence>
<evidence type="ECO:0000313" key="6">
    <source>
        <dbReference type="Proteomes" id="UP000554482"/>
    </source>
</evidence>
<dbReference type="Gene3D" id="3.30.9.10">
    <property type="entry name" value="D-Amino Acid Oxidase, subunit A, domain 2"/>
    <property type="match status" value="1"/>
</dbReference>
<proteinExistence type="predicted"/>
<keyword evidence="2" id="KW-0274">FAD</keyword>
<dbReference type="Pfam" id="PF01494">
    <property type="entry name" value="FAD_binding_3"/>
    <property type="match status" value="1"/>
</dbReference>
<evidence type="ECO:0000313" key="5">
    <source>
        <dbReference type="EMBL" id="KAF5184041.1"/>
    </source>
</evidence>
<name>A0A7J6VH29_THATH</name>
<comment type="caution">
    <text evidence="5">The sequence shown here is derived from an EMBL/GenBank/DDBJ whole genome shotgun (WGS) entry which is preliminary data.</text>
</comment>
<dbReference type="PANTHER" id="PTHR43004">
    <property type="entry name" value="TRK SYSTEM POTASSIUM UPTAKE PROTEIN"/>
    <property type="match status" value="1"/>
</dbReference>
<dbReference type="Gene3D" id="3.50.50.60">
    <property type="entry name" value="FAD/NAD(P)-binding domain"/>
    <property type="match status" value="1"/>
</dbReference>
<protein>
    <submittedName>
        <fullName evidence="5">2,4-dichlorophenol 6-monooxygenase-like</fullName>
    </submittedName>
</protein>
<dbReference type="GO" id="GO:0016709">
    <property type="term" value="F:oxidoreductase activity, acting on paired donors, with incorporation or reduction of molecular oxygen, NAD(P)H as one donor, and incorporation of one atom of oxygen"/>
    <property type="evidence" value="ECO:0007669"/>
    <property type="project" value="UniProtKB-ARBA"/>
</dbReference>
<keyword evidence="6" id="KW-1185">Reference proteome</keyword>
<keyword evidence="3" id="KW-1133">Transmembrane helix</keyword>
<evidence type="ECO:0000256" key="2">
    <source>
        <dbReference type="ARBA" id="ARBA00022827"/>
    </source>
</evidence>
<keyword evidence="1" id="KW-0285">Flavoprotein</keyword>
<feature type="domain" description="FAD-binding" evidence="4">
    <location>
        <begin position="37"/>
        <end position="114"/>
    </location>
</feature>
<keyword evidence="5" id="KW-0503">Monooxygenase</keyword>
<dbReference type="OrthoDB" id="1716816at2759"/>
<dbReference type="InterPro" id="IPR002938">
    <property type="entry name" value="FAD-bd"/>
</dbReference>
<evidence type="ECO:0000256" key="3">
    <source>
        <dbReference type="SAM" id="Phobius"/>
    </source>
</evidence>
<dbReference type="GO" id="GO:0071949">
    <property type="term" value="F:FAD binding"/>
    <property type="evidence" value="ECO:0007669"/>
    <property type="project" value="InterPro"/>
</dbReference>
<gene>
    <name evidence="5" type="ORF">FRX31_026373</name>
</gene>
<dbReference type="EMBL" id="JABWDY010032638">
    <property type="protein sequence ID" value="KAF5184041.1"/>
    <property type="molecule type" value="Genomic_DNA"/>
</dbReference>
<feature type="transmembrane region" description="Helical" evidence="3">
    <location>
        <begin position="35"/>
        <end position="59"/>
    </location>
</feature>
<reference evidence="5 6" key="1">
    <citation type="submission" date="2020-06" db="EMBL/GenBank/DDBJ databases">
        <title>Transcriptomic and genomic resources for Thalictrum thalictroides and T. hernandezii: Facilitating candidate gene discovery in an emerging model plant lineage.</title>
        <authorList>
            <person name="Arias T."/>
            <person name="Riano-Pachon D.M."/>
            <person name="Di Stilio V.S."/>
        </authorList>
    </citation>
    <scope>NUCLEOTIDE SEQUENCE [LARGE SCALE GENOMIC DNA]</scope>
    <source>
        <strain evidence="6">cv. WT478/WT964</strain>
        <tissue evidence="5">Leaves</tissue>
    </source>
</reference>
<sequence length="136" mass="15158">MAGFRLFKTTTSMHARRRSFSTGNNIFINGEQDGILPVLIVGAGPVGLVLSILLTRLGVKCCLLEKTKTFSQHPQAHFINNRSMEVFRKLDNLAEEIQSLQPPVELWRKFIYCTSLSGSVLGSIDHIEPKGMILSK</sequence>
<dbReference type="AlphaFoldDB" id="A0A7J6VH29"/>
<dbReference type="Proteomes" id="UP000554482">
    <property type="component" value="Unassembled WGS sequence"/>
</dbReference>
<dbReference type="InterPro" id="IPR036188">
    <property type="entry name" value="FAD/NAD-bd_sf"/>
</dbReference>